<dbReference type="PATRIC" id="fig|1423766.4.peg.1912"/>
<dbReference type="Proteomes" id="UP000051439">
    <property type="component" value="Unassembled WGS sequence"/>
</dbReference>
<evidence type="ECO:0000313" key="1">
    <source>
        <dbReference type="EMBL" id="KRL20137.1"/>
    </source>
</evidence>
<evidence type="ECO:0000313" key="2">
    <source>
        <dbReference type="Proteomes" id="UP000051439"/>
    </source>
</evidence>
<sequence>MTFDRDKIQQSGFKDTVIVFLTQGKQIDKVHYTNETIVRQGDDLAKVQLKQRG</sequence>
<comment type="caution">
    <text evidence="1">The sequence shown here is derived from an EMBL/GenBank/DDBJ whole genome shotgun (WGS) entry which is preliminary data.</text>
</comment>
<dbReference type="AlphaFoldDB" id="A0A0R1NJY1"/>
<gene>
    <name evidence="1" type="ORF">FC98_GL001849</name>
</gene>
<keyword evidence="2" id="KW-1185">Reference proteome</keyword>
<protein>
    <submittedName>
        <fullName evidence="1">Uncharacterized protein</fullName>
    </submittedName>
</protein>
<reference evidence="1 2" key="1">
    <citation type="journal article" date="2015" name="Genome Announc.">
        <title>Expanding the biotechnology potential of lactobacilli through comparative genomics of 213 strains and associated genera.</title>
        <authorList>
            <person name="Sun Z."/>
            <person name="Harris H.M."/>
            <person name="McCann A."/>
            <person name="Guo C."/>
            <person name="Argimon S."/>
            <person name="Zhang W."/>
            <person name="Yang X."/>
            <person name="Jeffery I.B."/>
            <person name="Cooney J.C."/>
            <person name="Kagawa T.F."/>
            <person name="Liu W."/>
            <person name="Song Y."/>
            <person name="Salvetti E."/>
            <person name="Wrobel A."/>
            <person name="Rasinkangas P."/>
            <person name="Parkhill J."/>
            <person name="Rea M.C."/>
            <person name="O'Sullivan O."/>
            <person name="Ritari J."/>
            <person name="Douillard F.P."/>
            <person name="Paul Ross R."/>
            <person name="Yang R."/>
            <person name="Briner A.E."/>
            <person name="Felis G.E."/>
            <person name="de Vos W.M."/>
            <person name="Barrangou R."/>
            <person name="Klaenhammer T.R."/>
            <person name="Caufield P.W."/>
            <person name="Cui Y."/>
            <person name="Zhang H."/>
            <person name="O'Toole P.W."/>
        </authorList>
    </citation>
    <scope>NUCLEOTIDE SEQUENCE [LARGE SCALE GENOMIC DNA]</scope>
    <source>
        <strain evidence="1 2">DSM 19906</strain>
    </source>
</reference>
<organism evidence="1 2">
    <name type="scientific">Lentilactobacillus kisonensis DSM 19906 = JCM 15041</name>
    <dbReference type="NCBI Taxonomy" id="1423766"/>
    <lineage>
        <taxon>Bacteria</taxon>
        <taxon>Bacillati</taxon>
        <taxon>Bacillota</taxon>
        <taxon>Bacilli</taxon>
        <taxon>Lactobacillales</taxon>
        <taxon>Lactobacillaceae</taxon>
        <taxon>Lentilactobacillus</taxon>
    </lineage>
</organism>
<dbReference type="RefSeq" id="WP_008857518.1">
    <property type="nucleotide sequence ID" value="NZ_AZEB01000036.1"/>
</dbReference>
<proteinExistence type="predicted"/>
<name>A0A0R1NJY1_9LACO</name>
<accession>A0A0R1NJY1</accession>
<dbReference type="EMBL" id="AZEB01000036">
    <property type="protein sequence ID" value="KRL20137.1"/>
    <property type="molecule type" value="Genomic_DNA"/>
</dbReference>